<protein>
    <recommendedName>
        <fullName evidence="6 12">Dihydropteroate synthase</fullName>
        <shortName evidence="12">DHPS</shortName>
        <ecNumber evidence="5 12">2.5.1.15</ecNumber>
    </recommendedName>
    <alternativeName>
        <fullName evidence="11 12">Dihydropteroate pyrophosphorylase</fullName>
    </alternativeName>
</protein>
<keyword evidence="9 12" id="KW-0460">Magnesium</keyword>
<dbReference type="Gene3D" id="3.20.20.20">
    <property type="entry name" value="Dihydropteroate synthase-like"/>
    <property type="match status" value="1"/>
</dbReference>
<evidence type="ECO:0000256" key="6">
    <source>
        <dbReference type="ARBA" id="ARBA00016919"/>
    </source>
</evidence>
<comment type="function">
    <text evidence="12">Catalyzes the condensation of para-aminobenzoate (pABA) with 6-hydroxymethyl-7,8-dihydropterin diphosphate (DHPt-PP) to form 7,8-dihydropteroate (H2Pte), the immediate precursor of folate derivatives.</text>
</comment>
<dbReference type="SUPFAM" id="SSF51717">
    <property type="entry name" value="Dihydropteroate synthetase-like"/>
    <property type="match status" value="1"/>
</dbReference>
<accession>A0A3A4P9Q3</accession>
<dbReference type="PANTHER" id="PTHR20941">
    <property type="entry name" value="FOLATE SYNTHESIS PROTEINS"/>
    <property type="match status" value="1"/>
</dbReference>
<dbReference type="EC" id="2.5.1.15" evidence="5 12"/>
<proteinExistence type="inferred from homology"/>
<dbReference type="InterPro" id="IPR011005">
    <property type="entry name" value="Dihydropteroate_synth-like_sf"/>
</dbReference>
<evidence type="ECO:0000313" key="15">
    <source>
        <dbReference type="Proteomes" id="UP000265882"/>
    </source>
</evidence>
<comment type="catalytic activity">
    <reaction evidence="1">
        <text>(7,8-dihydropterin-6-yl)methyl diphosphate + 4-aminobenzoate = 7,8-dihydropteroate + diphosphate</text>
        <dbReference type="Rhea" id="RHEA:19949"/>
        <dbReference type="ChEBI" id="CHEBI:17836"/>
        <dbReference type="ChEBI" id="CHEBI:17839"/>
        <dbReference type="ChEBI" id="CHEBI:33019"/>
        <dbReference type="ChEBI" id="CHEBI:72950"/>
        <dbReference type="EC" id="2.5.1.15"/>
    </reaction>
</comment>
<dbReference type="GO" id="GO:0004156">
    <property type="term" value="F:dihydropteroate synthase activity"/>
    <property type="evidence" value="ECO:0007669"/>
    <property type="project" value="UniProtKB-EC"/>
</dbReference>
<dbReference type="InterPro" id="IPR045031">
    <property type="entry name" value="DHP_synth-like"/>
</dbReference>
<dbReference type="UniPathway" id="UPA00077">
    <property type="reaction ID" value="UER00156"/>
</dbReference>
<dbReference type="Proteomes" id="UP000265882">
    <property type="component" value="Unassembled WGS sequence"/>
</dbReference>
<dbReference type="InterPro" id="IPR006390">
    <property type="entry name" value="DHP_synth_dom"/>
</dbReference>
<keyword evidence="8 12" id="KW-0479">Metal-binding</keyword>
<dbReference type="EMBL" id="QZKU01000032">
    <property type="protein sequence ID" value="RJP24681.1"/>
    <property type="molecule type" value="Genomic_DNA"/>
</dbReference>
<evidence type="ECO:0000256" key="3">
    <source>
        <dbReference type="ARBA" id="ARBA00004763"/>
    </source>
</evidence>
<evidence type="ECO:0000313" key="14">
    <source>
        <dbReference type="EMBL" id="RJP24681.1"/>
    </source>
</evidence>
<gene>
    <name evidence="14" type="primary">folP</name>
    <name evidence="14" type="ORF">C4520_03665</name>
</gene>
<dbReference type="FunFam" id="3.20.20.20:FF:000006">
    <property type="entry name" value="Dihydropteroate synthase"/>
    <property type="match status" value="1"/>
</dbReference>
<dbReference type="Pfam" id="PF00809">
    <property type="entry name" value="Pterin_bind"/>
    <property type="match status" value="1"/>
</dbReference>
<evidence type="ECO:0000259" key="13">
    <source>
        <dbReference type="PROSITE" id="PS50972"/>
    </source>
</evidence>
<keyword evidence="10 12" id="KW-0289">Folate biosynthesis</keyword>
<evidence type="ECO:0000256" key="1">
    <source>
        <dbReference type="ARBA" id="ARBA00000012"/>
    </source>
</evidence>
<reference evidence="14 15" key="1">
    <citation type="journal article" date="2017" name="ISME J.">
        <title>Energy and carbon metabolisms in a deep terrestrial subsurface fluid microbial community.</title>
        <authorList>
            <person name="Momper L."/>
            <person name="Jungbluth S.P."/>
            <person name="Lee M.D."/>
            <person name="Amend J.P."/>
        </authorList>
    </citation>
    <scope>NUCLEOTIDE SEQUENCE [LARGE SCALE GENOMIC DNA]</scope>
    <source>
        <strain evidence="14">SURF_5</strain>
    </source>
</reference>
<name>A0A3A4P9Q3_ABYX5</name>
<evidence type="ECO:0000256" key="7">
    <source>
        <dbReference type="ARBA" id="ARBA00022679"/>
    </source>
</evidence>
<evidence type="ECO:0000256" key="10">
    <source>
        <dbReference type="ARBA" id="ARBA00022909"/>
    </source>
</evidence>
<comment type="caution">
    <text evidence="14">The sequence shown here is derived from an EMBL/GenBank/DDBJ whole genome shotgun (WGS) entry which is preliminary data.</text>
</comment>
<comment type="similarity">
    <text evidence="4 12">Belongs to the DHPS family.</text>
</comment>
<sequence>MLHCEDFAGALEQYSSTRFTLRLRSGTLSLSERTLIMGILNVTPDSFSDAGRFYRFDAAVAQAEKMAEDGADIIDIGGESTRPGAESVSEEEEARRVIPVIEYLVKRATVPISIDTCKAGIARRALDAGAQMVNDVTALRFDPQLAEVVAEYRCPVILMHMLGEPKTMQENPRYDAVIPEIISFLQARIDFALQRGIDPEQIIVDPGIGFGKTVEHNLEILRELARLKALGRPILVGPSRKSTIGKILGTGFEDRVEGTAAAVTVSIMGGAHIVRVHDVKQMARVSKMTDAIIGSVL</sequence>
<dbReference type="GO" id="GO:0046656">
    <property type="term" value="P:folic acid biosynthetic process"/>
    <property type="evidence" value="ECO:0007669"/>
    <property type="project" value="UniProtKB-KW"/>
</dbReference>
<dbReference type="PROSITE" id="PS00793">
    <property type="entry name" value="DHPS_2"/>
    <property type="match status" value="1"/>
</dbReference>
<dbReference type="PANTHER" id="PTHR20941:SF1">
    <property type="entry name" value="FOLIC ACID SYNTHESIS PROTEIN FOL1"/>
    <property type="match status" value="1"/>
</dbReference>
<feature type="domain" description="Pterin-binding" evidence="13">
    <location>
        <begin position="34"/>
        <end position="287"/>
    </location>
</feature>
<dbReference type="GO" id="GO:0046872">
    <property type="term" value="F:metal ion binding"/>
    <property type="evidence" value="ECO:0007669"/>
    <property type="project" value="UniProtKB-KW"/>
</dbReference>
<evidence type="ECO:0000256" key="5">
    <source>
        <dbReference type="ARBA" id="ARBA00012458"/>
    </source>
</evidence>
<evidence type="ECO:0000256" key="2">
    <source>
        <dbReference type="ARBA" id="ARBA00001946"/>
    </source>
</evidence>
<dbReference type="AlphaFoldDB" id="A0A3A4P9Q3"/>
<dbReference type="GO" id="GO:0046654">
    <property type="term" value="P:tetrahydrofolate biosynthetic process"/>
    <property type="evidence" value="ECO:0007669"/>
    <property type="project" value="UniProtKB-UniPathway"/>
</dbReference>
<comment type="pathway">
    <text evidence="3 12">Cofactor biosynthesis; tetrahydrofolate biosynthesis; 7,8-dihydrofolate from 2-amino-4-hydroxy-6-hydroxymethyl-7,8-dihydropteridine diphosphate and 4-aminobenzoate: step 1/2.</text>
</comment>
<comment type="cofactor">
    <cofactor evidence="2 12">
        <name>Mg(2+)</name>
        <dbReference type="ChEBI" id="CHEBI:18420"/>
    </cofactor>
</comment>
<dbReference type="PROSITE" id="PS00792">
    <property type="entry name" value="DHPS_1"/>
    <property type="match status" value="1"/>
</dbReference>
<evidence type="ECO:0000256" key="11">
    <source>
        <dbReference type="ARBA" id="ARBA00030193"/>
    </source>
</evidence>
<keyword evidence="7 12" id="KW-0808">Transferase</keyword>
<evidence type="ECO:0000256" key="12">
    <source>
        <dbReference type="RuleBase" id="RU361205"/>
    </source>
</evidence>
<evidence type="ECO:0000256" key="4">
    <source>
        <dbReference type="ARBA" id="ARBA00009503"/>
    </source>
</evidence>
<dbReference type="NCBIfam" id="TIGR01496">
    <property type="entry name" value="DHPS"/>
    <property type="match status" value="1"/>
</dbReference>
<evidence type="ECO:0000256" key="8">
    <source>
        <dbReference type="ARBA" id="ARBA00022723"/>
    </source>
</evidence>
<evidence type="ECO:0000256" key="9">
    <source>
        <dbReference type="ARBA" id="ARBA00022842"/>
    </source>
</evidence>
<dbReference type="CDD" id="cd00739">
    <property type="entry name" value="DHPS"/>
    <property type="match status" value="1"/>
</dbReference>
<organism evidence="14 15">
    <name type="scientific">Abyssobacteria bacterium (strain SURF_5)</name>
    <dbReference type="NCBI Taxonomy" id="2093360"/>
    <lineage>
        <taxon>Bacteria</taxon>
        <taxon>Pseudomonadati</taxon>
        <taxon>Candidatus Hydrogenedentota</taxon>
        <taxon>Candidatus Abyssobacteria</taxon>
    </lineage>
</organism>
<dbReference type="PROSITE" id="PS50972">
    <property type="entry name" value="PTERIN_BINDING"/>
    <property type="match status" value="1"/>
</dbReference>
<dbReference type="GO" id="GO:0005829">
    <property type="term" value="C:cytosol"/>
    <property type="evidence" value="ECO:0007669"/>
    <property type="project" value="TreeGrafter"/>
</dbReference>
<dbReference type="InterPro" id="IPR000489">
    <property type="entry name" value="Pterin-binding_dom"/>
</dbReference>